<sequence>MGVRYGRMSPALKILAQCCTREGHTGVHHGRVKMIVLSTGRQHGCVPCRVDKSMLPTRQGYNEVIICSDNLENVILLGERKDEGSSNALIRRIQQILSLEDNWVLTYVPREINRVADALAKISLSSGSSLRILESPPSRIKDILQDDISVDNSFMNHFL</sequence>
<accession>A0ABR0QRH4</accession>
<reference evidence="2 3" key="1">
    <citation type="submission" date="2023-03" db="EMBL/GenBank/DDBJ databases">
        <title>WGS of Gossypium arboreum.</title>
        <authorList>
            <person name="Yu D."/>
        </authorList>
    </citation>
    <scope>NUCLEOTIDE SEQUENCE [LARGE SCALE GENOMIC DNA]</scope>
    <source>
        <tissue evidence="2">Leaf</tissue>
    </source>
</reference>
<keyword evidence="3" id="KW-1185">Reference proteome</keyword>
<evidence type="ECO:0000313" key="3">
    <source>
        <dbReference type="Proteomes" id="UP001358586"/>
    </source>
</evidence>
<organism evidence="2 3">
    <name type="scientific">Gossypium arboreum</name>
    <name type="common">Tree cotton</name>
    <name type="synonym">Gossypium nanking</name>
    <dbReference type="NCBI Taxonomy" id="29729"/>
    <lineage>
        <taxon>Eukaryota</taxon>
        <taxon>Viridiplantae</taxon>
        <taxon>Streptophyta</taxon>
        <taxon>Embryophyta</taxon>
        <taxon>Tracheophyta</taxon>
        <taxon>Spermatophyta</taxon>
        <taxon>Magnoliopsida</taxon>
        <taxon>eudicotyledons</taxon>
        <taxon>Gunneridae</taxon>
        <taxon>Pentapetalae</taxon>
        <taxon>rosids</taxon>
        <taxon>malvids</taxon>
        <taxon>Malvales</taxon>
        <taxon>Malvaceae</taxon>
        <taxon>Malvoideae</taxon>
        <taxon>Gossypium</taxon>
    </lineage>
</organism>
<proteinExistence type="predicted"/>
<gene>
    <name evidence="2" type="ORF">PVK06_004262</name>
</gene>
<dbReference type="InterPro" id="IPR002156">
    <property type="entry name" value="RNaseH_domain"/>
</dbReference>
<comment type="caution">
    <text evidence="2">The sequence shown here is derived from an EMBL/GenBank/DDBJ whole genome shotgun (WGS) entry which is preliminary data.</text>
</comment>
<dbReference type="InterPro" id="IPR053151">
    <property type="entry name" value="RNase_H-like"/>
</dbReference>
<dbReference type="PANTHER" id="PTHR47723:SF24">
    <property type="entry name" value="RNASE H TYPE-1 DOMAIN-CONTAINING PROTEIN"/>
    <property type="match status" value="1"/>
</dbReference>
<dbReference type="Pfam" id="PF13456">
    <property type="entry name" value="RVT_3"/>
    <property type="match status" value="1"/>
</dbReference>
<protein>
    <recommendedName>
        <fullName evidence="1">RNase H type-1 domain-containing protein</fullName>
    </recommendedName>
</protein>
<dbReference type="Proteomes" id="UP001358586">
    <property type="component" value="Chromosome 2"/>
</dbReference>
<dbReference type="EMBL" id="JARKNE010000002">
    <property type="protein sequence ID" value="KAK5841936.1"/>
    <property type="molecule type" value="Genomic_DNA"/>
</dbReference>
<dbReference type="PANTHER" id="PTHR47723">
    <property type="entry name" value="OS05G0353850 PROTEIN"/>
    <property type="match status" value="1"/>
</dbReference>
<feature type="domain" description="RNase H type-1" evidence="1">
    <location>
        <begin position="59"/>
        <end position="121"/>
    </location>
</feature>
<name>A0ABR0QRH4_GOSAR</name>
<evidence type="ECO:0000313" key="2">
    <source>
        <dbReference type="EMBL" id="KAK5841936.1"/>
    </source>
</evidence>
<evidence type="ECO:0000259" key="1">
    <source>
        <dbReference type="Pfam" id="PF13456"/>
    </source>
</evidence>